<dbReference type="PANTHER" id="PTHR22939:SF130">
    <property type="entry name" value="PERIPLASMIC SERINE ENDOPROTEASE DEGP-LIKE-RELATED"/>
    <property type="match status" value="1"/>
</dbReference>
<accession>A0A5E5AUA2</accession>
<dbReference type="Gene3D" id="2.30.42.10">
    <property type="match status" value="2"/>
</dbReference>
<dbReference type="Pfam" id="PF13365">
    <property type="entry name" value="Trypsin_2"/>
    <property type="match status" value="1"/>
</dbReference>
<dbReference type="Proteomes" id="UP000414136">
    <property type="component" value="Unassembled WGS sequence"/>
</dbReference>
<evidence type="ECO:0000256" key="14">
    <source>
        <dbReference type="PIRSR" id="PIRSR611782-1"/>
    </source>
</evidence>
<dbReference type="Pfam" id="PF13180">
    <property type="entry name" value="PDZ_2"/>
    <property type="match status" value="1"/>
</dbReference>
<comment type="similarity">
    <text evidence="3">Belongs to the peptidase S1C family.</text>
</comment>
<keyword evidence="12" id="KW-0346">Stress response</keyword>
<keyword evidence="8" id="KW-0677">Repeat</keyword>
<feature type="binding site" evidence="15">
    <location>
        <position position="166"/>
    </location>
    <ligand>
        <name>substrate</name>
    </ligand>
</feature>
<dbReference type="FunFam" id="2.40.10.120:FF:000007">
    <property type="entry name" value="Periplasmic serine endoprotease DegP-like"/>
    <property type="match status" value="1"/>
</dbReference>
<sequence length="518" mass="53599">MRTSKLTRTLVASAVLVALTGGYVAGRQHWQAPLASEMVADASAASAAAATPVANVQNAPANAPNTAPRMLVPDFSQLAEQYGPAVVNISVTHDGKPSAQRGSAANQLPPGMDQNDPLFQFFRHFYGAPGNDGGDNGGGDDSGGPTRSLGSGFIVSPDGYILTNAHVVDDASQVTVKLTDKREYKAKVVGSDKASDVALLKIAATDLPTVKIGDPSKSKAGEWVVAIGSPYGFDNTVTAGIVSAKARALPDENYTPFIQTDVPVNPGNSGGPLFNLNGEVIGINSMIYSRTGGFQGLSFAIPIDMAMKVKTQLQQYGKVSRGRIGVAIQEVNQSLAKSFGLPKPTGALVSSIDKNGPAAKSDLKPGDVILAVNGTTIDDSVQLPEKIADMRPGQTATLTVWRNGAKQDVSVKVAALNETKDVASADDSATHGRLGLAVRELSPQEKRAAQVTNGLLVARAGGPAAQAGVEPGDIILSLNGTPVTSAAQLSEKLRKAGNNVALLVQRDGQQIFIPVDLG</sequence>
<evidence type="ECO:0000256" key="5">
    <source>
        <dbReference type="ARBA" id="ARBA00013958"/>
    </source>
</evidence>
<feature type="active site" description="Charge relay system" evidence="14">
    <location>
        <position position="196"/>
    </location>
</feature>
<dbReference type="EC" id="3.4.21.107" evidence="4"/>
<dbReference type="CDD" id="cd10839">
    <property type="entry name" value="cpPDZ1_DegP-like"/>
    <property type="match status" value="1"/>
</dbReference>
<dbReference type="PROSITE" id="PS50106">
    <property type="entry name" value="PDZ"/>
    <property type="match status" value="2"/>
</dbReference>
<feature type="binding site" evidence="15">
    <location>
        <begin position="267"/>
        <end position="269"/>
    </location>
    <ligand>
        <name>substrate</name>
    </ligand>
</feature>
<dbReference type="CDD" id="cd06779">
    <property type="entry name" value="cpPDZ_Deg_HtrA-like"/>
    <property type="match status" value="1"/>
</dbReference>
<evidence type="ECO:0000313" key="17">
    <source>
        <dbReference type="EMBL" id="VVE75680.1"/>
    </source>
</evidence>
<dbReference type="EMBL" id="CABPSQ010000017">
    <property type="protein sequence ID" value="VVE75680.1"/>
    <property type="molecule type" value="Genomic_DNA"/>
</dbReference>
<dbReference type="PRINTS" id="PR00834">
    <property type="entry name" value="PROTEASES2C"/>
</dbReference>
<evidence type="ECO:0000256" key="15">
    <source>
        <dbReference type="PIRSR" id="PIRSR611782-2"/>
    </source>
</evidence>
<feature type="binding site" evidence="15">
    <location>
        <position position="196"/>
    </location>
    <ligand>
        <name>substrate</name>
    </ligand>
</feature>
<dbReference type="InterPro" id="IPR009003">
    <property type="entry name" value="Peptidase_S1_PA"/>
</dbReference>
<dbReference type="InterPro" id="IPR036034">
    <property type="entry name" value="PDZ_sf"/>
</dbReference>
<organism evidence="17 18">
    <name type="scientific">Pandoraea captiosa</name>
    <dbReference type="NCBI Taxonomy" id="2508302"/>
    <lineage>
        <taxon>Bacteria</taxon>
        <taxon>Pseudomonadati</taxon>
        <taxon>Pseudomonadota</taxon>
        <taxon>Betaproteobacteria</taxon>
        <taxon>Burkholderiales</taxon>
        <taxon>Burkholderiaceae</taxon>
        <taxon>Pandoraea</taxon>
    </lineage>
</organism>
<evidence type="ECO:0000256" key="13">
    <source>
        <dbReference type="ARBA" id="ARBA00032850"/>
    </source>
</evidence>
<keyword evidence="18" id="KW-1185">Reference proteome</keyword>
<evidence type="ECO:0000256" key="3">
    <source>
        <dbReference type="ARBA" id="ARBA00010541"/>
    </source>
</evidence>
<dbReference type="PANTHER" id="PTHR22939">
    <property type="entry name" value="SERINE PROTEASE FAMILY S1C HTRA-RELATED"/>
    <property type="match status" value="1"/>
</dbReference>
<feature type="domain" description="PDZ" evidence="16">
    <location>
        <begin position="313"/>
        <end position="379"/>
    </location>
</feature>
<name>A0A5E5AUA2_9BURK</name>
<dbReference type="OrthoDB" id="9758917at2"/>
<keyword evidence="7" id="KW-0732">Signal</keyword>
<feature type="domain" description="PDZ" evidence="16">
    <location>
        <begin position="432"/>
        <end position="508"/>
    </location>
</feature>
<reference evidence="17 18" key="1">
    <citation type="submission" date="2019-08" db="EMBL/GenBank/DDBJ databases">
        <authorList>
            <person name="Peeters C."/>
        </authorList>
    </citation>
    <scope>NUCLEOTIDE SEQUENCE [LARGE SCALE GENOMIC DNA]</scope>
    <source>
        <strain evidence="17 18">LMG 31118</strain>
    </source>
</reference>
<dbReference type="InterPro" id="IPR001478">
    <property type="entry name" value="PDZ"/>
</dbReference>
<proteinExistence type="inferred from homology"/>
<evidence type="ECO:0000256" key="7">
    <source>
        <dbReference type="ARBA" id="ARBA00022729"/>
    </source>
</evidence>
<keyword evidence="9" id="KW-0574">Periplasm</keyword>
<feature type="active site" description="Charge relay system" evidence="14">
    <location>
        <position position="269"/>
    </location>
</feature>
<dbReference type="Pfam" id="PF17820">
    <property type="entry name" value="PDZ_6"/>
    <property type="match status" value="1"/>
</dbReference>
<dbReference type="SUPFAM" id="SSF50156">
    <property type="entry name" value="PDZ domain-like"/>
    <property type="match status" value="2"/>
</dbReference>
<evidence type="ECO:0000256" key="11">
    <source>
        <dbReference type="ARBA" id="ARBA00022825"/>
    </source>
</evidence>
<gene>
    <name evidence="17" type="ORF">PCA31118_05036</name>
</gene>
<evidence type="ECO:0000256" key="6">
    <source>
        <dbReference type="ARBA" id="ARBA00022670"/>
    </source>
</evidence>
<dbReference type="AlphaFoldDB" id="A0A5E5AUA2"/>
<dbReference type="InterPro" id="IPR041489">
    <property type="entry name" value="PDZ_6"/>
</dbReference>
<evidence type="ECO:0000256" key="10">
    <source>
        <dbReference type="ARBA" id="ARBA00022801"/>
    </source>
</evidence>
<dbReference type="NCBIfam" id="TIGR02037">
    <property type="entry name" value="degP_htrA_DO"/>
    <property type="match status" value="1"/>
</dbReference>
<evidence type="ECO:0000256" key="9">
    <source>
        <dbReference type="ARBA" id="ARBA00022764"/>
    </source>
</evidence>
<keyword evidence="6" id="KW-0645">Protease</keyword>
<evidence type="ECO:0000256" key="2">
    <source>
        <dbReference type="ARBA" id="ARBA00004418"/>
    </source>
</evidence>
<evidence type="ECO:0000256" key="4">
    <source>
        <dbReference type="ARBA" id="ARBA00013035"/>
    </source>
</evidence>
<dbReference type="GO" id="GO:0004252">
    <property type="term" value="F:serine-type endopeptidase activity"/>
    <property type="evidence" value="ECO:0007669"/>
    <property type="project" value="InterPro"/>
</dbReference>
<dbReference type="SUPFAM" id="SSF50494">
    <property type="entry name" value="Trypsin-like serine proteases"/>
    <property type="match status" value="1"/>
</dbReference>
<evidence type="ECO:0000256" key="12">
    <source>
        <dbReference type="ARBA" id="ARBA00023016"/>
    </source>
</evidence>
<evidence type="ECO:0000256" key="8">
    <source>
        <dbReference type="ARBA" id="ARBA00022737"/>
    </source>
</evidence>
<dbReference type="InterPro" id="IPR001940">
    <property type="entry name" value="Peptidase_S1C"/>
</dbReference>
<dbReference type="InterPro" id="IPR011782">
    <property type="entry name" value="Pept_S1C_Do"/>
</dbReference>
<feature type="active site" description="Charge relay system" evidence="14">
    <location>
        <position position="166"/>
    </location>
</feature>
<dbReference type="RefSeq" id="WP_150627661.1">
    <property type="nucleotide sequence ID" value="NZ_CABPSQ010000017.1"/>
</dbReference>
<dbReference type="SMART" id="SM00228">
    <property type="entry name" value="PDZ"/>
    <property type="match status" value="2"/>
</dbReference>
<protein>
    <recommendedName>
        <fullName evidence="5">Probable periplasmic serine endoprotease DegP-like</fullName>
        <ecNumber evidence="4">3.4.21.107</ecNumber>
    </recommendedName>
    <alternativeName>
        <fullName evidence="13">Protease Do</fullName>
    </alternativeName>
</protein>
<comment type="subcellular location">
    <subcellularLocation>
        <location evidence="2">Periplasm</location>
    </subcellularLocation>
</comment>
<evidence type="ECO:0000259" key="16">
    <source>
        <dbReference type="PROSITE" id="PS50106"/>
    </source>
</evidence>
<evidence type="ECO:0000256" key="1">
    <source>
        <dbReference type="ARBA" id="ARBA00001772"/>
    </source>
</evidence>
<dbReference type="GO" id="GO:0042597">
    <property type="term" value="C:periplasmic space"/>
    <property type="evidence" value="ECO:0007669"/>
    <property type="project" value="UniProtKB-SubCell"/>
</dbReference>
<dbReference type="Gene3D" id="2.40.10.120">
    <property type="match status" value="1"/>
</dbReference>
<dbReference type="GO" id="GO:0006508">
    <property type="term" value="P:proteolysis"/>
    <property type="evidence" value="ECO:0007669"/>
    <property type="project" value="UniProtKB-KW"/>
</dbReference>
<comment type="catalytic activity">
    <reaction evidence="1">
        <text>Acts on substrates that are at least partially unfolded. The cleavage site P1 residue is normally between a pair of hydrophobic residues, such as Val-|-Val.</text>
        <dbReference type="EC" id="3.4.21.107"/>
    </reaction>
</comment>
<keyword evidence="11" id="KW-0720">Serine protease</keyword>
<evidence type="ECO:0000313" key="18">
    <source>
        <dbReference type="Proteomes" id="UP000414136"/>
    </source>
</evidence>
<keyword evidence="10" id="KW-0378">Hydrolase</keyword>